<keyword evidence="3" id="KW-0732">Signal</keyword>
<dbReference type="EMBL" id="WIXE01008497">
    <property type="protein sequence ID" value="KAK5979264.1"/>
    <property type="molecule type" value="Genomic_DNA"/>
</dbReference>
<dbReference type="Proteomes" id="UP001331761">
    <property type="component" value="Unassembled WGS sequence"/>
</dbReference>
<gene>
    <name evidence="4" type="ORF">GCK32_000651</name>
</gene>
<keyword evidence="2" id="KW-1133">Transmembrane helix</keyword>
<evidence type="ECO:0000256" key="1">
    <source>
        <dbReference type="SAM" id="MobiDB-lite"/>
    </source>
</evidence>
<protein>
    <submittedName>
        <fullName evidence="4">Uncharacterized protein</fullName>
    </submittedName>
</protein>
<feature type="chain" id="PRO_5043028034" evidence="3">
    <location>
        <begin position="17"/>
        <end position="691"/>
    </location>
</feature>
<organism evidence="4 5">
    <name type="scientific">Trichostrongylus colubriformis</name>
    <name type="common">Black scour worm</name>
    <dbReference type="NCBI Taxonomy" id="6319"/>
    <lineage>
        <taxon>Eukaryota</taxon>
        <taxon>Metazoa</taxon>
        <taxon>Ecdysozoa</taxon>
        <taxon>Nematoda</taxon>
        <taxon>Chromadorea</taxon>
        <taxon>Rhabditida</taxon>
        <taxon>Rhabditina</taxon>
        <taxon>Rhabditomorpha</taxon>
        <taxon>Strongyloidea</taxon>
        <taxon>Trichostrongylidae</taxon>
        <taxon>Trichostrongylus</taxon>
    </lineage>
</organism>
<feature type="transmembrane region" description="Helical" evidence="2">
    <location>
        <begin position="573"/>
        <end position="594"/>
    </location>
</feature>
<dbReference type="Pfam" id="PF04870">
    <property type="entry name" value="Moulting_cycle"/>
    <property type="match status" value="1"/>
</dbReference>
<keyword evidence="2" id="KW-0472">Membrane</keyword>
<feature type="transmembrane region" description="Helical" evidence="2">
    <location>
        <begin position="614"/>
        <end position="635"/>
    </location>
</feature>
<dbReference type="PANTHER" id="PTHR21523:SF37">
    <property type="entry name" value="MLT-TEN (MLT-10) RELATED"/>
    <property type="match status" value="1"/>
</dbReference>
<evidence type="ECO:0000256" key="3">
    <source>
        <dbReference type="SAM" id="SignalP"/>
    </source>
</evidence>
<reference evidence="4 5" key="1">
    <citation type="submission" date="2019-10" db="EMBL/GenBank/DDBJ databases">
        <title>Assembly and Annotation for the nematode Trichostrongylus colubriformis.</title>
        <authorList>
            <person name="Martin J."/>
        </authorList>
    </citation>
    <scope>NUCLEOTIDE SEQUENCE [LARGE SCALE GENOMIC DNA]</scope>
    <source>
        <strain evidence="4">G859</strain>
        <tissue evidence="4">Whole worm</tissue>
    </source>
</reference>
<name>A0AAN8J2B1_TRICO</name>
<evidence type="ECO:0000313" key="4">
    <source>
        <dbReference type="EMBL" id="KAK5979264.1"/>
    </source>
</evidence>
<dbReference type="InterPro" id="IPR006954">
    <property type="entry name" value="Mlt-10-like"/>
</dbReference>
<feature type="compositionally biased region" description="Basic residues" evidence="1">
    <location>
        <begin position="108"/>
        <end position="124"/>
    </location>
</feature>
<keyword evidence="2" id="KW-0812">Transmembrane</keyword>
<comment type="caution">
    <text evidence="4">The sequence shown here is derived from an EMBL/GenBank/DDBJ whole genome shotgun (WGS) entry which is preliminary data.</text>
</comment>
<proteinExistence type="predicted"/>
<feature type="transmembrane region" description="Helical" evidence="2">
    <location>
        <begin position="514"/>
        <end position="535"/>
    </location>
</feature>
<feature type="region of interest" description="Disordered" evidence="1">
    <location>
        <begin position="108"/>
        <end position="151"/>
    </location>
</feature>
<feature type="compositionally biased region" description="Polar residues" evidence="1">
    <location>
        <begin position="125"/>
        <end position="144"/>
    </location>
</feature>
<keyword evidence="5" id="KW-1185">Reference proteome</keyword>
<feature type="signal peptide" evidence="3">
    <location>
        <begin position="1"/>
        <end position="16"/>
    </location>
</feature>
<dbReference type="PANTHER" id="PTHR21523">
    <property type="match status" value="1"/>
</dbReference>
<accession>A0AAN8J2B1</accession>
<feature type="transmembrane region" description="Helical" evidence="2">
    <location>
        <begin position="647"/>
        <end position="670"/>
    </location>
</feature>
<evidence type="ECO:0000256" key="2">
    <source>
        <dbReference type="SAM" id="Phobius"/>
    </source>
</evidence>
<evidence type="ECO:0000313" key="5">
    <source>
        <dbReference type="Proteomes" id="UP001331761"/>
    </source>
</evidence>
<sequence length="691" mass="77696">MFATLMFLSLLVACYALQPQPAQLPMNHAYQDGKVLRLPLDGNATEELLDKWMNQAISGLMAAVASGRLDQLDSDQRDELQRCSKAANTVPEHADCVVKILNITRHIKRRMKPKSTKNGKRQTKATKNGTKSSSQKNAKSSDIFTSHVKREPNKRERQWFGAFRLARAKRSIQVVNRSSYNLASSEDSFLSKVVRQTAKTIRKLKDKDGELRSWRATVDRIKHVGEEERAMAKRRKAMKKRLKQLLENTPGEFEDPMKRLAVNEMEIEDEKLSLKRKLAKEKNSEIRVPMKVVRESLKIALVLSGKNVSDFDKKTIKLLSPRFLSVVPEQDTEDLITLLSPSLFSIHDQGNGTEKSMSLPNLVKALPNKDQEAWLDFIMEASGVIDAVDMTEKAQKQIRERETRGPDGTPLYFVKENVTKILGDTERRKIETFEEVDRLYTEKQKEDLDKQGYAFLTTKQLDVVYGPASPYNNSKSYQLFKSLLRRHDDPHHLIENNIRALAEAKKFRRRLKQIVLAPMVLVNLFAAALSTPIILSPLVLSPITLSPAVLGPIVLSPWVFVPLTLSPRVLAPLILNPLLFSPIFLSPLVLHPLILVPGVVNPVTLSPLVLSPLILSPQVITPITLSPLVLSPLIYNPMVASPVFLSPLLLSPIICSPQFLFALVMSPYAFSPIIQSKLIASEVILSPSWMS</sequence>
<feature type="transmembrane region" description="Helical" evidence="2">
    <location>
        <begin position="541"/>
        <end position="561"/>
    </location>
</feature>
<dbReference type="AlphaFoldDB" id="A0AAN8J2B1"/>